<feature type="domain" description="Nitroreductase" evidence="3">
    <location>
        <begin position="12"/>
        <end position="184"/>
    </location>
</feature>
<dbReference type="Proteomes" id="UP000247476">
    <property type="component" value="Unassembled WGS sequence"/>
</dbReference>
<sequence length="206" mass="22700">MTTAAVFSPFLERHAVKKYDPNAKMSRDEIKKLLEIAQQAPSAWNLQPWTFLVIDEPEAKQKLLPIAFGQQQVVDASMTVAVLGDLEAQRNAESVYQPAVASGMMTAEVKDRLVGQIESAYANPQTARDQAFLNAALPAMQLMLAAKSMGYDSCPMGGFDATKLSEAFRIPDRYIPIMLIAVGKATHPAYPSTRFEVDAVTKWNTF</sequence>
<keyword evidence="5" id="KW-1185">Reference proteome</keyword>
<evidence type="ECO:0000256" key="1">
    <source>
        <dbReference type="ARBA" id="ARBA00007118"/>
    </source>
</evidence>
<evidence type="ECO:0000256" key="2">
    <source>
        <dbReference type="ARBA" id="ARBA00023002"/>
    </source>
</evidence>
<dbReference type="OrthoDB" id="9782629at2"/>
<dbReference type="CDD" id="cd02137">
    <property type="entry name" value="MhqN-like"/>
    <property type="match status" value="1"/>
</dbReference>
<evidence type="ECO:0000313" key="4">
    <source>
        <dbReference type="EMBL" id="PYI51024.1"/>
    </source>
</evidence>
<dbReference type="GO" id="GO:0016491">
    <property type="term" value="F:oxidoreductase activity"/>
    <property type="evidence" value="ECO:0007669"/>
    <property type="project" value="UniProtKB-KW"/>
</dbReference>
<name>A0A2V5K071_9BACL</name>
<dbReference type="PANTHER" id="PTHR43673:SF3">
    <property type="entry name" value="NAD(P)H NITROREDUCTASE YODC-RELATED"/>
    <property type="match status" value="1"/>
</dbReference>
<dbReference type="Pfam" id="PF00881">
    <property type="entry name" value="Nitroreductase"/>
    <property type="match status" value="1"/>
</dbReference>
<evidence type="ECO:0000313" key="5">
    <source>
        <dbReference type="Proteomes" id="UP000247476"/>
    </source>
</evidence>
<proteinExistence type="inferred from homology"/>
<dbReference type="EMBL" id="QJVJ01000015">
    <property type="protein sequence ID" value="PYI51024.1"/>
    <property type="molecule type" value="Genomic_DNA"/>
</dbReference>
<dbReference type="RefSeq" id="WP_110843178.1">
    <property type="nucleotide sequence ID" value="NZ_QJVJ01000015.1"/>
</dbReference>
<comment type="caution">
    <text evidence="4">The sequence shown here is derived from an EMBL/GenBank/DDBJ whole genome shotgun (WGS) entry which is preliminary data.</text>
</comment>
<organism evidence="4 5">
    <name type="scientific">Paenibacillus flagellatus</name>
    <dbReference type="NCBI Taxonomy" id="2211139"/>
    <lineage>
        <taxon>Bacteria</taxon>
        <taxon>Bacillati</taxon>
        <taxon>Bacillota</taxon>
        <taxon>Bacilli</taxon>
        <taxon>Bacillales</taxon>
        <taxon>Paenibacillaceae</taxon>
        <taxon>Paenibacillus</taxon>
    </lineage>
</organism>
<gene>
    <name evidence="4" type="ORF">DLM86_27040</name>
</gene>
<comment type="similarity">
    <text evidence="1">Belongs to the nitroreductase family.</text>
</comment>
<dbReference type="SUPFAM" id="SSF55469">
    <property type="entry name" value="FMN-dependent nitroreductase-like"/>
    <property type="match status" value="1"/>
</dbReference>
<accession>A0A2V5K071</accession>
<dbReference type="AlphaFoldDB" id="A0A2V5K071"/>
<evidence type="ECO:0000259" key="3">
    <source>
        <dbReference type="Pfam" id="PF00881"/>
    </source>
</evidence>
<protein>
    <submittedName>
        <fullName evidence="4">Nitroreductase family protein</fullName>
    </submittedName>
</protein>
<dbReference type="InterPro" id="IPR029479">
    <property type="entry name" value="Nitroreductase"/>
</dbReference>
<reference evidence="4 5" key="1">
    <citation type="submission" date="2018-05" db="EMBL/GenBank/DDBJ databases">
        <title>Paenibacillus flagellatus sp. nov., isolated from selenium mineral soil.</title>
        <authorList>
            <person name="Dai X."/>
        </authorList>
    </citation>
    <scope>NUCLEOTIDE SEQUENCE [LARGE SCALE GENOMIC DNA]</scope>
    <source>
        <strain evidence="4 5">DXL2</strain>
    </source>
</reference>
<dbReference type="Gene3D" id="3.40.109.10">
    <property type="entry name" value="NADH Oxidase"/>
    <property type="match status" value="1"/>
</dbReference>
<dbReference type="PANTHER" id="PTHR43673">
    <property type="entry name" value="NAD(P)H NITROREDUCTASE YDGI-RELATED"/>
    <property type="match status" value="1"/>
</dbReference>
<dbReference type="InterPro" id="IPR000415">
    <property type="entry name" value="Nitroreductase-like"/>
</dbReference>
<keyword evidence="2" id="KW-0560">Oxidoreductase</keyword>